<dbReference type="EnsemblPlants" id="AVESA.00010b.r2.5AG0821430.1">
    <property type="protein sequence ID" value="AVESA.00010b.r2.5AG0821430.1.CDS"/>
    <property type="gene ID" value="AVESA.00010b.r2.5AG0821430"/>
</dbReference>
<dbReference type="Proteomes" id="UP001732700">
    <property type="component" value="Chromosome 5A"/>
</dbReference>
<sequence>MSSASGYVAIPRCPVIFDGANYPDFAAFMRVHMRGLRLWGVLSGEVSCPPCPPAPVAPLPPTPIVLAADASQEAKDAAQSTDDIAVAAYDLKFKQYSADLESYRHALTAYTQWVDEDARAAAVLTSSVLPQYAAEFMSLPTVAAQWAHLRQRYQPSGDALYLSVVRQEHALQQGDSTIDEFYTQSAAIWRQLDSLRTAVCGTCSCCQIVRSDLEFHRIYEFLSRLRQEFEPRRAQLNARGRVPLSEVLSELRAEETRLRGAGLLAVPSALATRGAPLSSAPSTQPRSPVPPPPILPTPSGQGQGQLQHQQPQGPSQHQQARGQGRRGSLRHCSYCNRDGHTWATCYTRDPSLRQQHQARGQSAPSGSSAVALSDQDIIRSLRGLLAATGSSSTGTAGSVTDSSGTARPPPSTQSGTSPWYLDSGASFHMTPESSFLSALRSLPSPVHVFTADGTSLPVSRRGTLSTSSFFVPDISHVPLLKMNLFSASQLTDSGCRVILDADSCVVQDRRTQALVGAGPRSRDSSGLWELDWLRVPSAATSSASSSPIVASTTSSFQQWHHRLGHLCDSRLSSLVHRGLLGSVSGDGSLHCQGCRLGKQIQLPYPTSASVSQRPFDLVHSDVWGDGSLHCQGCRLGKQIQLPYPTSASVSQRPFDLVHSDVWGPAPFASKGGHRYYILFIDDFSRYTWLYFMRSRSEVLSIYQRFAAMVRTQYSTPIRVFRADSAGEYISQMLRGVLAEQGTLAQFSCPGAHAQNGVAERKHRHLLETTRAMMIASSLPPHFWAEAVATSAYLINIQPSAALQGGIPLERLSGQSPDYSMLRLFGCVCYVLLAPRERSKLTAQSVECVFLGYSDEHKGYRCWDPVGRRMRISRDVTFDETRPFYPRPTAGTYPVEDISFLLFPDTPPSTPLVSSSGSSPPTVSSSTPSSSAPSSSPSSPRSPESSSTIPSSSSPSPASSSSDDLPSTRPVRQRRAPNRYSPSQYGLSVASEPTSYRDAEHHPEWQLAMAEEIAALERTGTWDLVSPPPGVRPITCKWVYKIKTRSDGSLERYKARLVARGFQQEHGRDYDETFAPVAHMTTVRTLLAVASVRHWSVSQLDVQNAFLNGELSEEVYMQPPPGYSVPEGMVCRLRRSLYGLKQAPRAWFERFASVVTAAGFSPSAHDPALFVHTSPRGRTLVLLYVDDMIITGDDPEYIAFVKARLRDQFLMTDLGPLRYFLGIEVSSTSDGFYISQEKYIQDLLARAALGDERTVETPMELNVKLQPTDGDPLSDPTRYRHLVGSLVYLAVTRPDISYPVHILSQFVSAPTTVHYSHLLRVLRYLRGTITRRLFFPRSSSLQLQCYSDATWASDPSDRRSLSAYCVFLGGSLIAWKTKKQTAVSRSSVEAELRAMALLTAEVTWLRWLLADFGVSITTPTLVLSDSTCAISVARDPVKHELTKHIGVDAFYTRAQVQAQVVALQYVPSDLQLADFFTKAQTRAQHDFLLSKLSVVDPP</sequence>
<protein>
    <submittedName>
        <fullName evidence="1">Uncharacterized protein</fullName>
    </submittedName>
</protein>
<proteinExistence type="predicted"/>
<keyword evidence="2" id="KW-1185">Reference proteome</keyword>
<evidence type="ECO:0000313" key="2">
    <source>
        <dbReference type="Proteomes" id="UP001732700"/>
    </source>
</evidence>
<name>A0ACD5XS97_AVESA</name>
<evidence type="ECO:0000313" key="1">
    <source>
        <dbReference type="EnsemblPlants" id="AVESA.00010b.r2.5AG0821430.1.CDS"/>
    </source>
</evidence>
<organism evidence="1 2">
    <name type="scientific">Avena sativa</name>
    <name type="common">Oat</name>
    <dbReference type="NCBI Taxonomy" id="4498"/>
    <lineage>
        <taxon>Eukaryota</taxon>
        <taxon>Viridiplantae</taxon>
        <taxon>Streptophyta</taxon>
        <taxon>Embryophyta</taxon>
        <taxon>Tracheophyta</taxon>
        <taxon>Spermatophyta</taxon>
        <taxon>Magnoliopsida</taxon>
        <taxon>Liliopsida</taxon>
        <taxon>Poales</taxon>
        <taxon>Poaceae</taxon>
        <taxon>BOP clade</taxon>
        <taxon>Pooideae</taxon>
        <taxon>Poodae</taxon>
        <taxon>Poeae</taxon>
        <taxon>Poeae Chloroplast Group 1 (Aveneae type)</taxon>
        <taxon>Aveninae</taxon>
        <taxon>Avena</taxon>
    </lineage>
</organism>
<accession>A0ACD5XS97</accession>
<reference evidence="1" key="1">
    <citation type="submission" date="2021-05" db="EMBL/GenBank/DDBJ databases">
        <authorList>
            <person name="Scholz U."/>
            <person name="Mascher M."/>
            <person name="Fiebig A."/>
        </authorList>
    </citation>
    <scope>NUCLEOTIDE SEQUENCE [LARGE SCALE GENOMIC DNA]</scope>
</reference>
<reference evidence="1" key="2">
    <citation type="submission" date="2025-09" db="UniProtKB">
        <authorList>
            <consortium name="EnsemblPlants"/>
        </authorList>
    </citation>
    <scope>IDENTIFICATION</scope>
</reference>